<protein>
    <submittedName>
        <fullName evidence="1">Uncharacterized protein</fullName>
    </submittedName>
</protein>
<keyword evidence="2" id="KW-1185">Reference proteome</keyword>
<evidence type="ECO:0000313" key="2">
    <source>
        <dbReference type="Proteomes" id="UP000678393"/>
    </source>
</evidence>
<dbReference type="AlphaFoldDB" id="A0A8S3ZUP6"/>
<comment type="caution">
    <text evidence="1">The sequence shown here is derived from an EMBL/GenBank/DDBJ whole genome shotgun (WGS) entry which is preliminary data.</text>
</comment>
<proteinExistence type="predicted"/>
<name>A0A8S3ZUP6_9EUPU</name>
<evidence type="ECO:0000313" key="1">
    <source>
        <dbReference type="EMBL" id="CAG5133123.1"/>
    </source>
</evidence>
<reference evidence="1" key="1">
    <citation type="submission" date="2021-04" db="EMBL/GenBank/DDBJ databases">
        <authorList>
            <consortium name="Molecular Ecology Group"/>
        </authorList>
    </citation>
    <scope>NUCLEOTIDE SEQUENCE</scope>
</reference>
<organism evidence="1 2">
    <name type="scientific">Candidula unifasciata</name>
    <dbReference type="NCBI Taxonomy" id="100452"/>
    <lineage>
        <taxon>Eukaryota</taxon>
        <taxon>Metazoa</taxon>
        <taxon>Spiralia</taxon>
        <taxon>Lophotrochozoa</taxon>
        <taxon>Mollusca</taxon>
        <taxon>Gastropoda</taxon>
        <taxon>Heterobranchia</taxon>
        <taxon>Euthyneura</taxon>
        <taxon>Panpulmonata</taxon>
        <taxon>Eupulmonata</taxon>
        <taxon>Stylommatophora</taxon>
        <taxon>Helicina</taxon>
        <taxon>Helicoidea</taxon>
        <taxon>Geomitridae</taxon>
        <taxon>Candidula</taxon>
    </lineage>
</organism>
<feature type="non-terminal residue" evidence="1">
    <location>
        <position position="1"/>
    </location>
</feature>
<accession>A0A8S3ZUP6</accession>
<gene>
    <name evidence="1" type="ORF">CUNI_LOCUS18681</name>
</gene>
<dbReference type="EMBL" id="CAJHNH020005946">
    <property type="protein sequence ID" value="CAG5133123.1"/>
    <property type="molecule type" value="Genomic_DNA"/>
</dbReference>
<dbReference type="Proteomes" id="UP000678393">
    <property type="component" value="Unassembled WGS sequence"/>
</dbReference>
<feature type="non-terminal residue" evidence="1">
    <location>
        <position position="57"/>
    </location>
</feature>
<sequence>MSSSSVPHTARPCSLNTIRVDSIDIHQPDVSFCLGHVEQPPVTFRDCSSPNIEHIPV</sequence>